<dbReference type="Pfam" id="PF00246">
    <property type="entry name" value="Peptidase_M14"/>
    <property type="match status" value="1"/>
</dbReference>
<dbReference type="Proteomes" id="UP001530400">
    <property type="component" value="Unassembled WGS sequence"/>
</dbReference>
<comment type="cofactor">
    <cofactor evidence="1">
        <name>Zn(2+)</name>
        <dbReference type="ChEBI" id="CHEBI:29105"/>
    </cofactor>
</comment>
<evidence type="ECO:0000256" key="3">
    <source>
        <dbReference type="PROSITE-ProRule" id="PRU01379"/>
    </source>
</evidence>
<comment type="caution">
    <text evidence="5">The sequence shown here is derived from an EMBL/GenBank/DDBJ whole genome shotgun (WGS) entry which is preliminary data.</text>
</comment>
<proteinExistence type="inferred from homology"/>
<dbReference type="Gene3D" id="3.40.630.10">
    <property type="entry name" value="Zn peptidases"/>
    <property type="match status" value="1"/>
</dbReference>
<dbReference type="PANTHER" id="PTHR12756">
    <property type="entry name" value="CYTOSOLIC CARBOXYPEPTIDASE"/>
    <property type="match status" value="1"/>
</dbReference>
<dbReference type="PROSITE" id="PS52035">
    <property type="entry name" value="PEPTIDASE_M14"/>
    <property type="match status" value="1"/>
</dbReference>
<dbReference type="CDD" id="cd06234">
    <property type="entry name" value="M14_PaCCP-like"/>
    <property type="match status" value="1"/>
</dbReference>
<dbReference type="Pfam" id="PF18027">
    <property type="entry name" value="Pepdidase_M14_N"/>
    <property type="match status" value="1"/>
</dbReference>
<dbReference type="InterPro" id="IPR000834">
    <property type="entry name" value="Peptidase_M14"/>
</dbReference>
<dbReference type="AlphaFoldDB" id="A0ABD3PDL1"/>
<dbReference type="PANTHER" id="PTHR12756:SF11">
    <property type="entry name" value="CYTOSOLIC CARBOXYPEPTIDASE 1"/>
    <property type="match status" value="1"/>
</dbReference>
<name>A0ABD3PDL1_9STRA</name>
<feature type="domain" description="Peptidase M14" evidence="4">
    <location>
        <begin position="139"/>
        <end position="421"/>
    </location>
</feature>
<evidence type="ECO:0000313" key="6">
    <source>
        <dbReference type="Proteomes" id="UP001530400"/>
    </source>
</evidence>
<evidence type="ECO:0000259" key="4">
    <source>
        <dbReference type="PROSITE" id="PS52035"/>
    </source>
</evidence>
<evidence type="ECO:0000256" key="2">
    <source>
        <dbReference type="ARBA" id="ARBA00005988"/>
    </source>
</evidence>
<dbReference type="SUPFAM" id="SSF53187">
    <property type="entry name" value="Zn-dependent exopeptidases"/>
    <property type="match status" value="1"/>
</dbReference>
<dbReference type="Gene3D" id="2.60.40.3120">
    <property type="match status" value="1"/>
</dbReference>
<protein>
    <recommendedName>
        <fullName evidence="4">Peptidase M14 domain-containing protein</fullName>
    </recommendedName>
</protein>
<reference evidence="5 6" key="1">
    <citation type="submission" date="2024-10" db="EMBL/GenBank/DDBJ databases">
        <title>Updated reference genomes for cyclostephanoid diatoms.</title>
        <authorList>
            <person name="Roberts W.R."/>
            <person name="Alverson A.J."/>
        </authorList>
    </citation>
    <scope>NUCLEOTIDE SEQUENCE [LARGE SCALE GENOMIC DNA]</scope>
    <source>
        <strain evidence="5 6">AJA010-31</strain>
    </source>
</reference>
<feature type="active site" description="Proton donor/acceptor" evidence="3">
    <location>
        <position position="382"/>
    </location>
</feature>
<evidence type="ECO:0000313" key="5">
    <source>
        <dbReference type="EMBL" id="KAL3784470.1"/>
    </source>
</evidence>
<comment type="similarity">
    <text evidence="2 3">Belongs to the peptidase M14 family.</text>
</comment>
<dbReference type="EMBL" id="JALLPJ020000726">
    <property type="protein sequence ID" value="KAL3784470.1"/>
    <property type="molecule type" value="Genomic_DNA"/>
</dbReference>
<gene>
    <name evidence="5" type="ORF">ACHAWO_004299</name>
</gene>
<keyword evidence="6" id="KW-1185">Reference proteome</keyword>
<organism evidence="5 6">
    <name type="scientific">Cyclotella atomus</name>
    <dbReference type="NCBI Taxonomy" id="382360"/>
    <lineage>
        <taxon>Eukaryota</taxon>
        <taxon>Sar</taxon>
        <taxon>Stramenopiles</taxon>
        <taxon>Ochrophyta</taxon>
        <taxon>Bacillariophyta</taxon>
        <taxon>Coscinodiscophyceae</taxon>
        <taxon>Thalassiosirophycidae</taxon>
        <taxon>Stephanodiscales</taxon>
        <taxon>Stephanodiscaceae</taxon>
        <taxon>Cyclotella</taxon>
    </lineage>
</organism>
<accession>A0ABD3PDL1</accession>
<evidence type="ECO:0000256" key="1">
    <source>
        <dbReference type="ARBA" id="ARBA00001947"/>
    </source>
</evidence>
<sequence length="465" mass="52403">MVKISISASHDGGNIILPSPPTVTVSGMTAKAKVIVHVRPDVYTELEKIAHMQYFSFRSFVSGMDNIKLLTVEYIVENAHAVSYPEAWPGTTICYSTKSLESEDDDAWKRNLTTKYSDGKLSWTHVHNGNGSTFFSYWPPYTYNRHLKLISDCSQVVSAKKLAEFNPVVESLGTTIEGREMECISVGTGSLVAWIIHRQHPGETMAEFFAEGLLHRLMGVDGEMDEVTKAVLSMYRFYVVPCMCPDGAVMGHLRTNSVGANLNREWATVHDYYEAPTLNRSPEVLAVLNKMDETGCDFFLDVHGDEELPYVFLSGAEKTPKWGERMEHLHGYFVASFQRSNSDVQKEIGYPPPESEEKALAYMNVGTNQVSNRFDCLGLTLEMPYKDCATNPDKDAGFSPSRATQLGKSLLEALENMSPFLRADGQFWNAFSEEDRYVEPTDNYKEEGFVMLKKRFYSDVRPHDQ</sequence>
<dbReference type="InterPro" id="IPR050821">
    <property type="entry name" value="Cytosolic_carboxypeptidase"/>
</dbReference>
<dbReference type="InterPro" id="IPR040626">
    <property type="entry name" value="Pepdidase_M14_N"/>
</dbReference>